<keyword evidence="1" id="KW-1133">Transmembrane helix</keyword>
<reference evidence="2" key="1">
    <citation type="submission" date="2023-01" db="EMBL/GenBank/DDBJ databases">
        <title>Genome assembly of the deep-sea coral Lophelia pertusa.</title>
        <authorList>
            <person name="Herrera S."/>
            <person name="Cordes E."/>
        </authorList>
    </citation>
    <scope>NUCLEOTIDE SEQUENCE</scope>
    <source>
        <strain evidence="2">USNM1676648</strain>
        <tissue evidence="2">Polyp</tissue>
    </source>
</reference>
<protein>
    <submittedName>
        <fullName evidence="2">Uncharacterized protein</fullName>
    </submittedName>
</protein>
<dbReference type="Proteomes" id="UP001163046">
    <property type="component" value="Unassembled WGS sequence"/>
</dbReference>
<evidence type="ECO:0000256" key="1">
    <source>
        <dbReference type="SAM" id="Phobius"/>
    </source>
</evidence>
<proteinExistence type="predicted"/>
<keyword evidence="1" id="KW-0472">Membrane</keyword>
<keyword evidence="1" id="KW-0812">Transmembrane</keyword>
<accession>A0A9X0CFV8</accession>
<evidence type="ECO:0000313" key="2">
    <source>
        <dbReference type="EMBL" id="KAJ7336635.1"/>
    </source>
</evidence>
<gene>
    <name evidence="2" type="ORF">OS493_011855</name>
</gene>
<dbReference type="EMBL" id="MU827782">
    <property type="protein sequence ID" value="KAJ7336635.1"/>
    <property type="molecule type" value="Genomic_DNA"/>
</dbReference>
<feature type="transmembrane region" description="Helical" evidence="1">
    <location>
        <begin position="141"/>
        <end position="160"/>
    </location>
</feature>
<organism evidence="2 3">
    <name type="scientific">Desmophyllum pertusum</name>
    <dbReference type="NCBI Taxonomy" id="174260"/>
    <lineage>
        <taxon>Eukaryota</taxon>
        <taxon>Metazoa</taxon>
        <taxon>Cnidaria</taxon>
        <taxon>Anthozoa</taxon>
        <taxon>Hexacorallia</taxon>
        <taxon>Scleractinia</taxon>
        <taxon>Caryophylliina</taxon>
        <taxon>Caryophylliidae</taxon>
        <taxon>Desmophyllum</taxon>
    </lineage>
</organism>
<sequence>MAVRKDWSSFKHNKAVSAIVTHRLFTVCFKRGRVKMIGVHLVTHFRFVGTGTTKFYGIRQSEELAEDFAQGVATEYAVKPKITWRELVAKLARMSKAATLGRIFTALGVVADGIFFGISVYDLYQDFTADNLGPWKIADDVLFAASAGVGAALGVVRPRWFLWRCSSCSSPNCVQEL</sequence>
<evidence type="ECO:0000313" key="3">
    <source>
        <dbReference type="Proteomes" id="UP001163046"/>
    </source>
</evidence>
<dbReference type="AlphaFoldDB" id="A0A9X0CFV8"/>
<name>A0A9X0CFV8_9CNID</name>
<comment type="caution">
    <text evidence="2">The sequence shown here is derived from an EMBL/GenBank/DDBJ whole genome shotgun (WGS) entry which is preliminary data.</text>
</comment>
<feature type="transmembrane region" description="Helical" evidence="1">
    <location>
        <begin position="100"/>
        <end position="121"/>
    </location>
</feature>
<keyword evidence="3" id="KW-1185">Reference proteome</keyword>